<dbReference type="AlphaFoldDB" id="K6DT00"/>
<dbReference type="InterPro" id="IPR036280">
    <property type="entry name" value="Multihaem_cyt_sf"/>
</dbReference>
<dbReference type="SUPFAM" id="SSF48695">
    <property type="entry name" value="Multiheme cytochromes"/>
    <property type="match status" value="1"/>
</dbReference>
<feature type="compositionally biased region" description="Basic and acidic residues" evidence="1">
    <location>
        <begin position="601"/>
        <end position="613"/>
    </location>
</feature>
<feature type="domain" description="Outer membrane cytochrome MtrC/MtrF-like" evidence="2">
    <location>
        <begin position="459"/>
        <end position="624"/>
    </location>
</feature>
<reference evidence="3 4" key="1">
    <citation type="journal article" date="2012" name="Front. Microbiol.">
        <title>Redundancy and modularity in membrane-associated dissimilatory nitrate reduction in Bacillus.</title>
        <authorList>
            <person name="Heylen K."/>
            <person name="Keltjens J."/>
        </authorList>
    </citation>
    <scope>NUCLEOTIDE SEQUENCE [LARGE SCALE GENOMIC DNA]</scope>
    <source>
        <strain evidence="4">LMG 21833T</strain>
    </source>
</reference>
<evidence type="ECO:0000313" key="4">
    <source>
        <dbReference type="Proteomes" id="UP000006316"/>
    </source>
</evidence>
<dbReference type="Pfam" id="PF22113">
    <property type="entry name" value="Mtrc-MtrF_II-IV_dom"/>
    <property type="match status" value="1"/>
</dbReference>
<dbReference type="eggNOG" id="COG4733">
    <property type="taxonomic scope" value="Bacteria"/>
</dbReference>
<organism evidence="3 4">
    <name type="scientific">Neobacillus bataviensis LMG 21833</name>
    <dbReference type="NCBI Taxonomy" id="1117379"/>
    <lineage>
        <taxon>Bacteria</taxon>
        <taxon>Bacillati</taxon>
        <taxon>Bacillota</taxon>
        <taxon>Bacilli</taxon>
        <taxon>Bacillales</taxon>
        <taxon>Bacillaceae</taxon>
        <taxon>Neobacillus</taxon>
    </lineage>
</organism>
<name>K6DT00_9BACI</name>
<dbReference type="RefSeq" id="WP_007083400.1">
    <property type="nucleotide sequence ID" value="NZ_AJLS01000009.1"/>
</dbReference>
<sequence length="640" mass="70126">MKRTNYKRKLISYVVIWSLFLSSFLLYSPKNVALSASGVPEIAIITPNAGAMLDVSTVEFTGTISEDQTSSDKLSIKIFEQLGDSQQPIEITGEGKLSITMHDKYADFSFLKDFNDGVHNLTFVVTDENGVSNKIDHSFTITGGEQSKNTSMAIKNGLTNQGQTSAVEITTSQLSIVSAAVNLPADEQMGKRPYMEKMFLIPKGLAGEYEPGKIVPETFLPAEDMTRVPLNYEVLIDVRSSEPITTTQPLVTFFGEITGKEKKIKTSKLSDEISAYIYTFTPDKPFDPRTTYYVYLNPNFSNGPGENIIPRFLKFTTVSANHQDVKDLIQDPDTNLADIPDHKRSLDFNIHGNFSNVTNACAYCHSAHNGKNESLEGGIFGNDEENVCMACHDGTTGTKIAPKVADHKAELKTNQHVQSSGSSCTSCHNPHIPGTPENPNSFKAISDKDSHIRTYKKASTATGKADDFSLCLSCHNGKKDEKSQKVITDIKQYYSSTTYISQSGHKITAAADSGSNLDGQIPCAECHETHSSNNIKMLRAELGNIKITDDKDKFISSGIEWNAENEREFCSKCHNGSTQIYGVTGKAIYDKETGKAINPDNPDHNKGTKNEEKACSACHSNGGDNAFREAAHAPKKITNP</sequence>
<keyword evidence="4" id="KW-1185">Reference proteome</keyword>
<dbReference type="EMBL" id="AJLS01000009">
    <property type="protein sequence ID" value="EKN71373.1"/>
    <property type="molecule type" value="Genomic_DNA"/>
</dbReference>
<dbReference type="PATRIC" id="fig|1117379.3.peg.372"/>
<feature type="region of interest" description="Disordered" evidence="1">
    <location>
        <begin position="594"/>
        <end position="613"/>
    </location>
</feature>
<evidence type="ECO:0000256" key="1">
    <source>
        <dbReference type="SAM" id="MobiDB-lite"/>
    </source>
</evidence>
<dbReference type="Proteomes" id="UP000006316">
    <property type="component" value="Unassembled WGS sequence"/>
</dbReference>
<accession>K6DT00</accession>
<dbReference type="Gene3D" id="3.90.10.10">
    <property type="entry name" value="Cytochrome C3"/>
    <property type="match status" value="1"/>
</dbReference>
<comment type="caution">
    <text evidence="3">The sequence shown here is derived from an EMBL/GenBank/DDBJ whole genome shotgun (WGS) entry which is preliminary data.</text>
</comment>
<evidence type="ECO:0000259" key="2">
    <source>
        <dbReference type="Pfam" id="PF22113"/>
    </source>
</evidence>
<proteinExistence type="predicted"/>
<dbReference type="InterPro" id="IPR054337">
    <property type="entry name" value="Mtrc-MtrF-like_dom_II/IV"/>
</dbReference>
<protein>
    <submittedName>
        <fullName evidence="3">Cytochrome C family protein</fullName>
    </submittedName>
</protein>
<gene>
    <name evidence="3" type="ORF">BABA_01785</name>
</gene>
<dbReference type="STRING" id="1117379.BABA_01785"/>
<evidence type="ECO:0000313" key="3">
    <source>
        <dbReference type="EMBL" id="EKN71373.1"/>
    </source>
</evidence>